<evidence type="ECO:0000256" key="1">
    <source>
        <dbReference type="ARBA" id="ARBA00004430"/>
    </source>
</evidence>
<dbReference type="STRING" id="67767.A0A0J7P5E1"/>
<dbReference type="Proteomes" id="UP000036403">
    <property type="component" value="Unassembled WGS sequence"/>
</dbReference>
<dbReference type="GO" id="GO:0005874">
    <property type="term" value="C:microtubule"/>
    <property type="evidence" value="ECO:0007669"/>
    <property type="project" value="UniProtKB-KW"/>
</dbReference>
<reference evidence="14 15" key="1">
    <citation type="submission" date="2015-04" db="EMBL/GenBank/DDBJ databases">
        <title>Lasius niger genome sequencing.</title>
        <authorList>
            <person name="Konorov E.A."/>
            <person name="Nikitin M.A."/>
            <person name="Kirill M.V."/>
            <person name="Chang P."/>
        </authorList>
    </citation>
    <scope>NUCLEOTIDE SEQUENCE [LARGE SCALE GENOMIC DNA]</scope>
    <source>
        <tissue evidence="14">Whole</tissue>
    </source>
</reference>
<keyword evidence="6" id="KW-0243">Dynein</keyword>
<comment type="subcellular location">
    <subcellularLocation>
        <location evidence="1">Cytoplasm</location>
        <location evidence="1">Cytoskeleton</location>
        <location evidence="1">Cilium axoneme</location>
    </subcellularLocation>
</comment>
<evidence type="ECO:0000313" key="14">
    <source>
        <dbReference type="EMBL" id="KMR05124.1"/>
    </source>
</evidence>
<dbReference type="OrthoDB" id="10251809at2759"/>
<gene>
    <name evidence="14" type="ORF">RF55_216</name>
</gene>
<dbReference type="Pfam" id="PF08393">
    <property type="entry name" value="DHC_N2"/>
    <property type="match status" value="1"/>
</dbReference>
<dbReference type="GO" id="GO:0007018">
    <property type="term" value="P:microtubule-based movement"/>
    <property type="evidence" value="ECO:0007669"/>
    <property type="project" value="InterPro"/>
</dbReference>
<dbReference type="GO" id="GO:0005930">
    <property type="term" value="C:axoneme"/>
    <property type="evidence" value="ECO:0007669"/>
    <property type="project" value="UniProtKB-SubCell"/>
</dbReference>
<evidence type="ECO:0000256" key="7">
    <source>
        <dbReference type="ARBA" id="ARBA00023054"/>
    </source>
</evidence>
<keyword evidence="3" id="KW-0493">Microtubule</keyword>
<evidence type="ECO:0000256" key="8">
    <source>
        <dbReference type="ARBA" id="ARBA00023069"/>
    </source>
</evidence>
<keyword evidence="15" id="KW-1185">Reference proteome</keyword>
<dbReference type="PANTHER" id="PTHR22878:SF70">
    <property type="entry name" value="DYNEIN HEAVY CHAIN 2, AXONEMAL"/>
    <property type="match status" value="1"/>
</dbReference>
<keyword evidence="9" id="KW-0505">Motor protein</keyword>
<keyword evidence="4" id="KW-0547">Nucleotide-binding</keyword>
<dbReference type="InterPro" id="IPR042222">
    <property type="entry name" value="Dynein_2_N"/>
</dbReference>
<dbReference type="PaxDb" id="67767-A0A0J7P5E1"/>
<evidence type="ECO:0000256" key="9">
    <source>
        <dbReference type="ARBA" id="ARBA00023175"/>
    </source>
</evidence>
<dbReference type="EMBL" id="LBMM01000061">
    <property type="protein sequence ID" value="KMR05124.1"/>
    <property type="molecule type" value="Genomic_DNA"/>
</dbReference>
<evidence type="ECO:0000256" key="4">
    <source>
        <dbReference type="ARBA" id="ARBA00022741"/>
    </source>
</evidence>
<dbReference type="GO" id="GO:0030286">
    <property type="term" value="C:dynein complex"/>
    <property type="evidence" value="ECO:0007669"/>
    <property type="project" value="UniProtKB-KW"/>
</dbReference>
<feature type="region of interest" description="Disordered" evidence="12">
    <location>
        <begin position="43"/>
        <end position="64"/>
    </location>
</feature>
<evidence type="ECO:0000313" key="15">
    <source>
        <dbReference type="Proteomes" id="UP000036403"/>
    </source>
</evidence>
<evidence type="ECO:0000259" key="13">
    <source>
        <dbReference type="Pfam" id="PF08393"/>
    </source>
</evidence>
<dbReference type="AlphaFoldDB" id="A0A0J7P5E1"/>
<evidence type="ECO:0000256" key="6">
    <source>
        <dbReference type="ARBA" id="ARBA00023017"/>
    </source>
</evidence>
<organism evidence="14 15">
    <name type="scientific">Lasius niger</name>
    <name type="common">Black garden ant</name>
    <dbReference type="NCBI Taxonomy" id="67767"/>
    <lineage>
        <taxon>Eukaryota</taxon>
        <taxon>Metazoa</taxon>
        <taxon>Ecdysozoa</taxon>
        <taxon>Arthropoda</taxon>
        <taxon>Hexapoda</taxon>
        <taxon>Insecta</taxon>
        <taxon>Pterygota</taxon>
        <taxon>Neoptera</taxon>
        <taxon>Endopterygota</taxon>
        <taxon>Hymenoptera</taxon>
        <taxon>Apocrita</taxon>
        <taxon>Aculeata</taxon>
        <taxon>Formicoidea</taxon>
        <taxon>Formicidae</taxon>
        <taxon>Formicinae</taxon>
        <taxon>Lasius</taxon>
        <taxon>Lasius</taxon>
    </lineage>
</organism>
<keyword evidence="8" id="KW-0969">Cilium</keyword>
<comment type="caution">
    <text evidence="14">The sequence shown here is derived from an EMBL/GenBank/DDBJ whole genome shotgun (WGS) entry which is preliminary data.</text>
</comment>
<sequence length="830" mass="97092">MDEHEKNLMTGTLEQRKEAFKEDEELMRETTKFISEVIETAATEASKRKAQSEGADTGEAKKGMVLDDDDNDICGQTASSSDIAIHSWLTEEDKNLLRYYYYILHEIDDVYAGTLDSDTLKKITSMVSVEWQERHNECFDRLIRELKSDYVTSMKKSIVDFALQEPFEEADSICAPPLFSRGIAEPFSPEQGVKNQKIRMKLEKRSIILYHLCIRKTLDYWYREYGEVKQVDKRELASYGQPYDLSTFDQKFMTILRNTSDDLLKRWLPKICNILLAVSKKKNLPSADDPRYNRFFNCLAYVMEDQLRDLCLRSMEDYIDYLTDVGPIISSELLEQHANIISNLIQQYKTDPELQLREFDKYMSLINGEDVKYIQDFLKAQPPNPYEKYCELIDHYDRLSKNTRLEFYWTSFTELFEVHRHQIIEHIASTAAQLKDELVSRMVADYQQKVRAIGDVYQNIADQALSIPPNTSELMKLQAFILKSETKTVFELETRLREVMKYIIFLSDYHHLTPVELKSNNFAFHWYHKMPEIFEKHREIVASKTGEYQATLKAGIEKFEQDLQIYAKHCNELQYWGNIEEIERYKKKATSLDNKLVAAMDIIAEFNDEEKLFGWEVSQYPLRKKIADKLTPYKKFYDIACEFLTNYETWTEAMVGSYDPEVIESETGIAYRTVYKLEKAFQEPAVRKLAEIVRTRIEDFKEHMPVILTLGNPSLKSRHWEQVSEIVGFPIKVDQYMTLAKILDYGLGDYVAKFEAISEAATKEGNLERALFKMYSDWADIAFTVNPYRDTGTYVIASVDEIQLLLDDHLTKAQTMKNSLYIKPFEKETL</sequence>
<keyword evidence="11" id="KW-0966">Cell projection</keyword>
<feature type="region of interest" description="Disordered" evidence="12">
    <location>
        <begin position="1"/>
        <end position="22"/>
    </location>
</feature>
<dbReference type="InterPro" id="IPR013602">
    <property type="entry name" value="Dynein_heavy_linker"/>
</dbReference>
<proteinExistence type="predicted"/>
<evidence type="ECO:0000256" key="2">
    <source>
        <dbReference type="ARBA" id="ARBA00022490"/>
    </source>
</evidence>
<feature type="domain" description="Dynein heavy chain linker" evidence="13">
    <location>
        <begin position="624"/>
        <end position="828"/>
    </location>
</feature>
<dbReference type="GO" id="GO:0045505">
    <property type="term" value="F:dynein intermediate chain binding"/>
    <property type="evidence" value="ECO:0007669"/>
    <property type="project" value="InterPro"/>
</dbReference>
<name>A0A0J7P5E1_LASNI</name>
<accession>A0A0J7P5E1</accession>
<dbReference type="GO" id="GO:0005524">
    <property type="term" value="F:ATP binding"/>
    <property type="evidence" value="ECO:0007669"/>
    <property type="project" value="UniProtKB-KW"/>
</dbReference>
<keyword evidence="7" id="KW-0175">Coiled coil</keyword>
<evidence type="ECO:0000256" key="3">
    <source>
        <dbReference type="ARBA" id="ARBA00022701"/>
    </source>
</evidence>
<dbReference type="GO" id="GO:0051959">
    <property type="term" value="F:dynein light intermediate chain binding"/>
    <property type="evidence" value="ECO:0007669"/>
    <property type="project" value="InterPro"/>
</dbReference>
<dbReference type="PANTHER" id="PTHR22878">
    <property type="entry name" value="DYNEIN HEAVY CHAIN 6, AXONEMAL-LIKE-RELATED"/>
    <property type="match status" value="1"/>
</dbReference>
<evidence type="ECO:0000256" key="5">
    <source>
        <dbReference type="ARBA" id="ARBA00022840"/>
    </source>
</evidence>
<protein>
    <submittedName>
        <fullName evidence="14">Dynein heavy chain axonemal</fullName>
    </submittedName>
</protein>
<dbReference type="InterPro" id="IPR026983">
    <property type="entry name" value="DHC"/>
</dbReference>
<evidence type="ECO:0000256" key="11">
    <source>
        <dbReference type="ARBA" id="ARBA00023273"/>
    </source>
</evidence>
<dbReference type="FunFam" id="1.10.287.2620:FF:000002">
    <property type="entry name" value="Dynein heavy chain 2, axonemal"/>
    <property type="match status" value="1"/>
</dbReference>
<dbReference type="Gene3D" id="1.10.287.2620">
    <property type="match status" value="1"/>
</dbReference>
<keyword evidence="2" id="KW-0963">Cytoplasm</keyword>
<keyword evidence="5" id="KW-0067">ATP-binding</keyword>
<keyword evidence="10" id="KW-0206">Cytoskeleton</keyword>
<evidence type="ECO:0000256" key="10">
    <source>
        <dbReference type="ARBA" id="ARBA00023212"/>
    </source>
</evidence>
<dbReference type="Gene3D" id="1.20.140.100">
    <property type="entry name" value="Dynein heavy chain, N-terminal domain 2"/>
    <property type="match status" value="1"/>
</dbReference>
<evidence type="ECO:0000256" key="12">
    <source>
        <dbReference type="SAM" id="MobiDB-lite"/>
    </source>
</evidence>